<dbReference type="PRINTS" id="PR00081">
    <property type="entry name" value="GDHRDH"/>
</dbReference>
<dbReference type="InterPro" id="IPR036291">
    <property type="entry name" value="NAD(P)-bd_dom_sf"/>
</dbReference>
<dbReference type="EMBL" id="AP014940">
    <property type="protein sequence ID" value="BAV98084.1"/>
    <property type="molecule type" value="Genomic_DNA"/>
</dbReference>
<keyword evidence="2" id="KW-0560">Oxidoreductase</keyword>
<dbReference type="Pfam" id="PF13561">
    <property type="entry name" value="adh_short_C2"/>
    <property type="match status" value="1"/>
</dbReference>
<dbReference type="RefSeq" id="WP_074868400.1">
    <property type="nucleotide sequence ID" value="NZ_AP014940.1"/>
</dbReference>
<dbReference type="GO" id="GO:0030497">
    <property type="term" value="P:fatty acid elongation"/>
    <property type="evidence" value="ECO:0007669"/>
    <property type="project" value="TreeGrafter"/>
</dbReference>
<organism evidence="4 5">
    <name type="scientific">Lysobacter enzymogenes</name>
    <dbReference type="NCBI Taxonomy" id="69"/>
    <lineage>
        <taxon>Bacteria</taxon>
        <taxon>Pseudomonadati</taxon>
        <taxon>Pseudomonadota</taxon>
        <taxon>Gammaproteobacteria</taxon>
        <taxon>Lysobacterales</taxon>
        <taxon>Lysobacteraceae</taxon>
        <taxon>Lysobacter</taxon>
    </lineage>
</organism>
<dbReference type="InterPro" id="IPR002347">
    <property type="entry name" value="SDR_fam"/>
</dbReference>
<dbReference type="PRINTS" id="PR00080">
    <property type="entry name" value="SDRFAMILY"/>
</dbReference>
<dbReference type="InterPro" id="IPR057326">
    <property type="entry name" value="KR_dom"/>
</dbReference>
<reference evidence="4 5" key="1">
    <citation type="journal article" date="2017" name="DNA Res.">
        <title>Complete genome sequence and expression profile of the commercial lytic enzyme producer Lysobacter enzymogenes M497-1.</title>
        <authorList>
            <person name="Takami H."/>
            <person name="Toyoda A."/>
            <person name="Uchiyama I."/>
            <person name="Itoh T."/>
            <person name="Takaki Y."/>
            <person name="Arai W."/>
            <person name="Nishi S."/>
            <person name="Kawai M."/>
            <person name="Shinya K."/>
            <person name="Ikeda H."/>
        </authorList>
    </citation>
    <scope>NUCLEOTIDE SEQUENCE [LARGE SCALE GENOMIC DNA]</scope>
    <source>
        <strain evidence="4 5">M497-1</strain>
    </source>
</reference>
<evidence type="ECO:0000313" key="5">
    <source>
        <dbReference type="Proteomes" id="UP000218824"/>
    </source>
</evidence>
<evidence type="ECO:0000259" key="3">
    <source>
        <dbReference type="SMART" id="SM00822"/>
    </source>
</evidence>
<dbReference type="PANTHER" id="PTHR42760">
    <property type="entry name" value="SHORT-CHAIN DEHYDROGENASES/REDUCTASES FAMILY MEMBER"/>
    <property type="match status" value="1"/>
</dbReference>
<accession>A0AAU9AHI0</accession>
<dbReference type="FunFam" id="3.40.50.720:FF:000173">
    <property type="entry name" value="3-oxoacyl-[acyl-carrier protein] reductase"/>
    <property type="match status" value="1"/>
</dbReference>
<sequence length="248" mass="26487">MSQIEINPRKVVVVSGGSKGLGLNICRTLLELGYRVATFSRKSTAEVEALSQRHPDDFHWEAVDIAQDAQLAGFLQRVRQRLGRVGYLVNSAGMAHEGLLTMMKSRDVERMLQVNLGGAINLSQGCAKQMMVGGAGVIVNVSSVVGVRGFKGVGAYSATKAALDGLTRSLSKELGPMGIRVNSVAPGFMETEMTSELTEQQKSRIIRQTPLGRLGTVDDVSSVVAFLLSDASRFVTGQTFVVDGGLTV</sequence>
<dbReference type="Gene3D" id="3.40.50.720">
    <property type="entry name" value="NAD(P)-binding Rossmann-like Domain"/>
    <property type="match status" value="1"/>
</dbReference>
<dbReference type="GeneID" id="83064444"/>
<protein>
    <submittedName>
        <fullName evidence="4">3-oxoacyl-ACP reductase</fullName>
    </submittedName>
</protein>
<dbReference type="CDD" id="cd05233">
    <property type="entry name" value="SDR_c"/>
    <property type="match status" value="1"/>
</dbReference>
<evidence type="ECO:0000256" key="2">
    <source>
        <dbReference type="ARBA" id="ARBA00023002"/>
    </source>
</evidence>
<dbReference type="PANTHER" id="PTHR42760:SF40">
    <property type="entry name" value="3-OXOACYL-[ACYL-CARRIER-PROTEIN] REDUCTASE, CHLOROPLASTIC"/>
    <property type="match status" value="1"/>
</dbReference>
<dbReference type="AlphaFoldDB" id="A0AAU9AHI0"/>
<dbReference type="KEGG" id="lem:LEN_2597"/>
<dbReference type="SMART" id="SM00822">
    <property type="entry name" value="PKS_KR"/>
    <property type="match status" value="1"/>
</dbReference>
<evidence type="ECO:0000313" key="4">
    <source>
        <dbReference type="EMBL" id="BAV98084.1"/>
    </source>
</evidence>
<feature type="domain" description="Ketoreductase" evidence="3">
    <location>
        <begin position="10"/>
        <end position="187"/>
    </location>
</feature>
<comment type="similarity">
    <text evidence="1">Belongs to the short-chain dehydrogenases/reductases (SDR) family.</text>
</comment>
<dbReference type="GO" id="GO:0016616">
    <property type="term" value="F:oxidoreductase activity, acting on the CH-OH group of donors, NAD or NADP as acceptor"/>
    <property type="evidence" value="ECO:0007669"/>
    <property type="project" value="UniProtKB-ARBA"/>
</dbReference>
<name>A0AAU9AHI0_LYSEN</name>
<dbReference type="Proteomes" id="UP000218824">
    <property type="component" value="Chromosome"/>
</dbReference>
<dbReference type="PROSITE" id="PS00061">
    <property type="entry name" value="ADH_SHORT"/>
    <property type="match status" value="1"/>
</dbReference>
<dbReference type="SUPFAM" id="SSF51735">
    <property type="entry name" value="NAD(P)-binding Rossmann-fold domains"/>
    <property type="match status" value="1"/>
</dbReference>
<evidence type="ECO:0000256" key="1">
    <source>
        <dbReference type="ARBA" id="ARBA00006484"/>
    </source>
</evidence>
<dbReference type="InterPro" id="IPR020904">
    <property type="entry name" value="Sc_DH/Rdtase_CS"/>
</dbReference>
<gene>
    <name evidence="4" type="ORF">LEN_2597</name>
</gene>
<proteinExistence type="inferred from homology"/>